<dbReference type="FunFam" id="3.40.50.720:FF:000084">
    <property type="entry name" value="Short-chain dehydrogenase reductase"/>
    <property type="match status" value="1"/>
</dbReference>
<proteinExistence type="inferred from homology"/>
<dbReference type="InterPro" id="IPR036291">
    <property type="entry name" value="NAD(P)-bd_dom_sf"/>
</dbReference>
<dbReference type="PANTHER" id="PTHR42879">
    <property type="entry name" value="3-OXOACYL-(ACYL-CARRIER-PROTEIN) REDUCTASE"/>
    <property type="match status" value="1"/>
</dbReference>
<comment type="similarity">
    <text evidence="1">Belongs to the short-chain dehydrogenases/reductases (SDR) family.</text>
</comment>
<sequence length="256" mass="26891">MTESLESLFGLKGKSALVTGSSRGIGAAIARGLSGAGADVVLHARTVQASQAVSTEIAGSGQKVWSLARDLAGPNAGRDLVQEAERLTGGLDILVINASVQINAALGGAEPEDVDLQIEVNLKSTLEMLQACLPRMAARGWGRVVNIGSINQLRPKGMVSAYAATKAAQHNLVQSQARDFARHGVLLNTLAPGLVDTDRNQGRRLADPAAWEEYLRDVNWMGRMGSPEEMVGAAVFLSSNACSFMTGETVFVTGGY</sequence>
<comment type="caution">
    <text evidence="2">The sequence shown here is derived from an EMBL/GenBank/DDBJ whole genome shotgun (WGS) entry which is preliminary data.</text>
</comment>
<organism evidence="2">
    <name type="scientific">Boseongicola sp. SB0664_bin_43</name>
    <dbReference type="NCBI Taxonomy" id="2604844"/>
    <lineage>
        <taxon>Bacteria</taxon>
        <taxon>Pseudomonadati</taxon>
        <taxon>Pseudomonadota</taxon>
        <taxon>Alphaproteobacteria</taxon>
        <taxon>Rhodobacterales</taxon>
        <taxon>Paracoccaceae</taxon>
        <taxon>Boseongicola</taxon>
    </lineage>
</organism>
<gene>
    <name evidence="2" type="ORF">F4Y60_04720</name>
</gene>
<dbReference type="PRINTS" id="PR00080">
    <property type="entry name" value="SDRFAMILY"/>
</dbReference>
<dbReference type="InterPro" id="IPR050259">
    <property type="entry name" value="SDR"/>
</dbReference>
<reference evidence="2" key="1">
    <citation type="submission" date="2019-09" db="EMBL/GenBank/DDBJ databases">
        <title>Characterisation of the sponge microbiome using genome-centric metagenomics.</title>
        <authorList>
            <person name="Engelberts J.P."/>
            <person name="Robbins S.J."/>
            <person name="De Goeij J.M."/>
            <person name="Aranda M."/>
            <person name="Bell S.C."/>
            <person name="Webster N.S."/>
        </authorList>
    </citation>
    <scope>NUCLEOTIDE SEQUENCE</scope>
    <source>
        <strain evidence="2">SB0664_bin_43</strain>
    </source>
</reference>
<evidence type="ECO:0000313" key="2">
    <source>
        <dbReference type="EMBL" id="MXY33388.1"/>
    </source>
</evidence>
<dbReference type="SUPFAM" id="SSF51735">
    <property type="entry name" value="NAD(P)-binding Rossmann-fold domains"/>
    <property type="match status" value="1"/>
</dbReference>
<dbReference type="EMBL" id="VXRY01000186">
    <property type="protein sequence ID" value="MXY33388.1"/>
    <property type="molecule type" value="Genomic_DNA"/>
</dbReference>
<dbReference type="InterPro" id="IPR002347">
    <property type="entry name" value="SDR_fam"/>
</dbReference>
<name>A0A6B0XXW8_9RHOB</name>
<evidence type="ECO:0000256" key="1">
    <source>
        <dbReference type="ARBA" id="ARBA00006484"/>
    </source>
</evidence>
<accession>A0A6B0XXW8</accession>
<dbReference type="Pfam" id="PF13561">
    <property type="entry name" value="adh_short_C2"/>
    <property type="match status" value="1"/>
</dbReference>
<dbReference type="CDD" id="cd05233">
    <property type="entry name" value="SDR_c"/>
    <property type="match status" value="1"/>
</dbReference>
<protein>
    <submittedName>
        <fullName evidence="2">SDR family oxidoreductase</fullName>
    </submittedName>
</protein>
<dbReference type="AlphaFoldDB" id="A0A6B0XXW8"/>
<dbReference type="PRINTS" id="PR00081">
    <property type="entry name" value="GDHRDH"/>
</dbReference>
<dbReference type="Gene3D" id="3.40.50.720">
    <property type="entry name" value="NAD(P)-binding Rossmann-like Domain"/>
    <property type="match status" value="1"/>
</dbReference>